<evidence type="ECO:0000313" key="4">
    <source>
        <dbReference type="EMBL" id="NKE66373.1"/>
    </source>
</evidence>
<evidence type="ECO:0000259" key="3">
    <source>
        <dbReference type="PROSITE" id="PS50110"/>
    </source>
</evidence>
<accession>A0A7X6DFV1</accession>
<sequence length="118" mass="12863">MSRRVLIVDDALADRSNLERIVSGAGHVALLAESGLQAIERARRDKPDVILMDVNMPDMDGFAATRKLKADEATKHIPIVFVTGKNQKADMAWGQMLGAKGYVTKPYSADQILAQLNA</sequence>
<keyword evidence="5" id="KW-1185">Reference proteome</keyword>
<keyword evidence="1 2" id="KW-0597">Phosphoprotein</keyword>
<gene>
    <name evidence="4" type="ORF">RAMLITH_11125</name>
</gene>
<evidence type="ECO:0000313" key="5">
    <source>
        <dbReference type="Proteomes" id="UP000521868"/>
    </source>
</evidence>
<dbReference type="InterPro" id="IPR011006">
    <property type="entry name" value="CheY-like_superfamily"/>
</dbReference>
<dbReference type="InterPro" id="IPR050595">
    <property type="entry name" value="Bact_response_regulator"/>
</dbReference>
<dbReference type="GO" id="GO:0000160">
    <property type="term" value="P:phosphorelay signal transduction system"/>
    <property type="evidence" value="ECO:0007669"/>
    <property type="project" value="InterPro"/>
</dbReference>
<dbReference type="AlphaFoldDB" id="A0A7X6DFV1"/>
<evidence type="ECO:0000256" key="2">
    <source>
        <dbReference type="PROSITE-ProRule" id="PRU00169"/>
    </source>
</evidence>
<reference evidence="4 5" key="1">
    <citation type="journal article" date="2020" name="Nature">
        <title>Bacterial chemolithoautotrophy via manganese oxidation.</title>
        <authorList>
            <person name="Yu H."/>
            <person name="Leadbetter J.R."/>
        </authorList>
    </citation>
    <scope>NUCLEOTIDE SEQUENCE [LARGE SCALE GENOMIC DNA]</scope>
    <source>
        <strain evidence="4 5">RBP-1</strain>
    </source>
</reference>
<dbReference type="SUPFAM" id="SSF52172">
    <property type="entry name" value="CheY-like"/>
    <property type="match status" value="1"/>
</dbReference>
<organism evidence="4 5">
    <name type="scientific">Ramlibacter lithotrophicus</name>
    <dbReference type="NCBI Taxonomy" id="2606681"/>
    <lineage>
        <taxon>Bacteria</taxon>
        <taxon>Pseudomonadati</taxon>
        <taxon>Pseudomonadota</taxon>
        <taxon>Betaproteobacteria</taxon>
        <taxon>Burkholderiales</taxon>
        <taxon>Comamonadaceae</taxon>
        <taxon>Ramlibacter</taxon>
    </lineage>
</organism>
<name>A0A7X6DFV1_9BURK</name>
<dbReference type="Gene3D" id="3.40.50.2300">
    <property type="match status" value="1"/>
</dbReference>
<dbReference type="RefSeq" id="WP_168107483.1">
    <property type="nucleotide sequence ID" value="NZ_VTOX01000003.1"/>
</dbReference>
<protein>
    <submittedName>
        <fullName evidence="4">Response regulator</fullName>
    </submittedName>
</protein>
<dbReference type="EMBL" id="VTOX01000003">
    <property type="protein sequence ID" value="NKE66373.1"/>
    <property type="molecule type" value="Genomic_DNA"/>
</dbReference>
<dbReference type="PANTHER" id="PTHR44591:SF20">
    <property type="entry name" value="PROTEIN PILH"/>
    <property type="match status" value="1"/>
</dbReference>
<feature type="modified residue" description="4-aspartylphosphate" evidence="2">
    <location>
        <position position="53"/>
    </location>
</feature>
<dbReference type="InterPro" id="IPR001789">
    <property type="entry name" value="Sig_transdc_resp-reg_receiver"/>
</dbReference>
<dbReference type="Proteomes" id="UP000521868">
    <property type="component" value="Unassembled WGS sequence"/>
</dbReference>
<feature type="domain" description="Response regulatory" evidence="3">
    <location>
        <begin position="4"/>
        <end position="118"/>
    </location>
</feature>
<dbReference type="SMART" id="SM00448">
    <property type="entry name" value="REC"/>
    <property type="match status" value="1"/>
</dbReference>
<dbReference type="Pfam" id="PF00072">
    <property type="entry name" value="Response_reg"/>
    <property type="match status" value="1"/>
</dbReference>
<comment type="caution">
    <text evidence="4">The sequence shown here is derived from an EMBL/GenBank/DDBJ whole genome shotgun (WGS) entry which is preliminary data.</text>
</comment>
<proteinExistence type="predicted"/>
<dbReference type="PROSITE" id="PS50110">
    <property type="entry name" value="RESPONSE_REGULATORY"/>
    <property type="match status" value="1"/>
</dbReference>
<dbReference type="PANTHER" id="PTHR44591">
    <property type="entry name" value="STRESS RESPONSE REGULATOR PROTEIN 1"/>
    <property type="match status" value="1"/>
</dbReference>
<evidence type="ECO:0000256" key="1">
    <source>
        <dbReference type="ARBA" id="ARBA00022553"/>
    </source>
</evidence>